<proteinExistence type="predicted"/>
<accession>A0A9W6F1D0</accession>
<reference evidence="3 4" key="1">
    <citation type="journal article" date="2023" name="Commun. Biol.">
        <title>Reorganization of the ancestral sex-determining regions during the evolution of trioecy in Pleodorina starrii.</title>
        <authorList>
            <person name="Takahashi K."/>
            <person name="Suzuki S."/>
            <person name="Kawai-Toyooka H."/>
            <person name="Yamamoto K."/>
            <person name="Hamaji T."/>
            <person name="Ootsuki R."/>
            <person name="Yamaguchi H."/>
            <person name="Kawachi M."/>
            <person name="Higashiyama T."/>
            <person name="Nozaki H."/>
        </authorList>
    </citation>
    <scope>NUCLEOTIDE SEQUENCE [LARGE SCALE GENOMIC DNA]</scope>
    <source>
        <strain evidence="3 4">NIES-4479</strain>
    </source>
</reference>
<evidence type="ECO:0000259" key="2">
    <source>
        <dbReference type="Pfam" id="PF13649"/>
    </source>
</evidence>
<dbReference type="SUPFAM" id="SSF53335">
    <property type="entry name" value="S-adenosyl-L-methionine-dependent methyltransferases"/>
    <property type="match status" value="1"/>
</dbReference>
<dbReference type="PANTHER" id="PTHR43464">
    <property type="entry name" value="METHYLTRANSFERASE"/>
    <property type="match status" value="1"/>
</dbReference>
<evidence type="ECO:0000256" key="1">
    <source>
        <dbReference type="SAM" id="MobiDB-lite"/>
    </source>
</evidence>
<dbReference type="Gene3D" id="3.40.50.150">
    <property type="entry name" value="Vaccinia Virus protein VP39"/>
    <property type="match status" value="1"/>
</dbReference>
<protein>
    <recommendedName>
        <fullName evidence="2">Methyltransferase domain-containing protein</fullName>
    </recommendedName>
</protein>
<comment type="caution">
    <text evidence="3">The sequence shown here is derived from an EMBL/GenBank/DDBJ whole genome shotgun (WGS) entry which is preliminary data.</text>
</comment>
<dbReference type="AlphaFoldDB" id="A0A9W6F1D0"/>
<feature type="domain" description="Methyltransferase" evidence="2">
    <location>
        <begin position="129"/>
        <end position="231"/>
    </location>
</feature>
<dbReference type="InterPro" id="IPR029063">
    <property type="entry name" value="SAM-dependent_MTases_sf"/>
</dbReference>
<feature type="region of interest" description="Disordered" evidence="1">
    <location>
        <begin position="59"/>
        <end position="87"/>
    </location>
</feature>
<evidence type="ECO:0000313" key="4">
    <source>
        <dbReference type="Proteomes" id="UP001165080"/>
    </source>
</evidence>
<feature type="region of interest" description="Disordered" evidence="1">
    <location>
        <begin position="23"/>
        <end position="42"/>
    </location>
</feature>
<dbReference type="GO" id="GO:0010420">
    <property type="term" value="F:polyprenyldihydroxybenzoate methyltransferase activity"/>
    <property type="evidence" value="ECO:0007669"/>
    <property type="project" value="TreeGrafter"/>
</dbReference>
<dbReference type="Pfam" id="PF13649">
    <property type="entry name" value="Methyltransf_25"/>
    <property type="match status" value="1"/>
</dbReference>
<dbReference type="CDD" id="cd02440">
    <property type="entry name" value="AdoMet_MTases"/>
    <property type="match status" value="1"/>
</dbReference>
<dbReference type="InterPro" id="IPR041698">
    <property type="entry name" value="Methyltransf_25"/>
</dbReference>
<organism evidence="3 4">
    <name type="scientific">Pleodorina starrii</name>
    <dbReference type="NCBI Taxonomy" id="330485"/>
    <lineage>
        <taxon>Eukaryota</taxon>
        <taxon>Viridiplantae</taxon>
        <taxon>Chlorophyta</taxon>
        <taxon>core chlorophytes</taxon>
        <taxon>Chlorophyceae</taxon>
        <taxon>CS clade</taxon>
        <taxon>Chlamydomonadales</taxon>
        <taxon>Volvocaceae</taxon>
        <taxon>Pleodorina</taxon>
    </lineage>
</organism>
<keyword evidence="4" id="KW-1185">Reference proteome</keyword>
<dbReference type="Gene3D" id="2.20.25.110">
    <property type="entry name" value="S-adenosyl-L-methionine-dependent methyltransferases"/>
    <property type="match status" value="1"/>
</dbReference>
<sequence>MLQQGFRMCRALAGRRSCKAAGLWPTSVPPRSAGPRRPSPQRCWSRAISVATQAAAASIPPAPEAAAPGEAASSSSSSSPTSAAAPPANIYGRPELYDVAFSYRDFKAEVRFLQDVQKAHGASPQLGSVLELGCGTARHLATLAKAGVPKLVGLDASPDMLAYARSNVAKAGGKAQQSVELLEGDMAEFDLASRAPFDMIVCLLGTFSHLLDTRQAISCFRAVSRHLAPGGLFVLELAHPGDLFDGTLITGESGKEVWERPFGDGDKVFVEWGDSLDNFDPVTQIVYRTVTISVFRGEEVVDAVDEVIAQRQYTVRELELLAGMTGFETRALYGEMRMGVDLEHEDAYRMVAVYKKVQAASLFD</sequence>
<dbReference type="EMBL" id="BRXU01000005">
    <property type="protein sequence ID" value="GLC52036.1"/>
    <property type="molecule type" value="Genomic_DNA"/>
</dbReference>
<gene>
    <name evidence="3" type="primary">PLEST003946</name>
    <name evidence="3" type="ORF">PLESTB_000575400</name>
</gene>
<dbReference type="Proteomes" id="UP001165080">
    <property type="component" value="Unassembled WGS sequence"/>
</dbReference>
<dbReference type="PANTHER" id="PTHR43464:SF23">
    <property type="entry name" value="JUVENILE HORMONE ACID O-METHYLTRANSFERASE"/>
    <property type="match status" value="1"/>
</dbReference>
<evidence type="ECO:0000313" key="3">
    <source>
        <dbReference type="EMBL" id="GLC52036.1"/>
    </source>
</evidence>
<name>A0A9W6F1D0_9CHLO</name>